<gene>
    <name evidence="1" type="ORF">WMO39_09945</name>
</gene>
<keyword evidence="1" id="KW-0675">Receptor</keyword>
<dbReference type="Gene3D" id="3.40.50.10140">
    <property type="entry name" value="Toll/interleukin-1 receptor homology (TIR) domain"/>
    <property type="match status" value="1"/>
</dbReference>
<keyword evidence="2" id="KW-1185">Reference proteome</keyword>
<evidence type="ECO:0000313" key="2">
    <source>
        <dbReference type="Proteomes" id="UP001490816"/>
    </source>
</evidence>
<dbReference type="InterPro" id="IPR035897">
    <property type="entry name" value="Toll_tir_struct_dom_sf"/>
</dbReference>
<name>A0ABV1FB87_9FIRM</name>
<accession>A0ABV1FB87</accession>
<dbReference type="Proteomes" id="UP001490816">
    <property type="component" value="Unassembled WGS sequence"/>
</dbReference>
<reference evidence="1 2" key="1">
    <citation type="submission" date="2024-03" db="EMBL/GenBank/DDBJ databases">
        <title>Human intestinal bacterial collection.</title>
        <authorList>
            <person name="Pauvert C."/>
            <person name="Hitch T.C.A."/>
            <person name="Clavel T."/>
        </authorList>
    </citation>
    <scope>NUCLEOTIDE SEQUENCE [LARGE SCALE GENOMIC DNA]</scope>
    <source>
        <strain evidence="1 2">CLA-JM-H38</strain>
    </source>
</reference>
<evidence type="ECO:0000313" key="1">
    <source>
        <dbReference type="EMBL" id="MEQ2470641.1"/>
    </source>
</evidence>
<organism evidence="1 2">
    <name type="scientific">Ruminococcoides intestinale</name>
    <dbReference type="NCBI Taxonomy" id="3133162"/>
    <lineage>
        <taxon>Bacteria</taxon>
        <taxon>Bacillati</taxon>
        <taxon>Bacillota</taxon>
        <taxon>Clostridia</taxon>
        <taxon>Eubacteriales</taxon>
        <taxon>Oscillospiraceae</taxon>
        <taxon>Ruminococcoides</taxon>
    </lineage>
</organism>
<sequence length="315" mass="36759">MPNDKFLFISHADKDSKIVSYFVDLLYAIGLKEKNMFCSSRTDLDVPIRENIYDYLRNLLDSDTVIPVFMLSDNYYESAACLNEMGAVWMKQQSYFTFLLPNFEFQQIKGAINPNNKGIKLDCNTDILKGELTNFKDEICRIFDTEINANRWEKERDSFINKLKTNSTDIFINLSEHKGYCIGEVNYNGCKVTFDKAKNKIIAAYDFTKTRAEICSLVFFTGEVNMHNQFLQNKHLCFSLKSVNNSFELTVELRLKSRDVSYNIQTSKEWENYSISLQDFGGAESAWQILREIKFLVYRNNIKRETIEIKDIKIV</sequence>
<dbReference type="EMBL" id="JBBMEZ010000032">
    <property type="protein sequence ID" value="MEQ2470641.1"/>
    <property type="molecule type" value="Genomic_DNA"/>
</dbReference>
<dbReference type="InterPro" id="IPR008979">
    <property type="entry name" value="Galactose-bd-like_sf"/>
</dbReference>
<dbReference type="SUPFAM" id="SSF49785">
    <property type="entry name" value="Galactose-binding domain-like"/>
    <property type="match status" value="1"/>
</dbReference>
<proteinExistence type="predicted"/>
<protein>
    <submittedName>
        <fullName evidence="1">Toll/interleukin-1 receptor domain-containing protein</fullName>
    </submittedName>
</protein>
<comment type="caution">
    <text evidence="1">The sequence shown here is derived from an EMBL/GenBank/DDBJ whole genome shotgun (WGS) entry which is preliminary data.</text>
</comment>
<dbReference type="RefSeq" id="WP_294674933.1">
    <property type="nucleotide sequence ID" value="NZ_JBBMEZ010000032.1"/>
</dbReference>
<dbReference type="SUPFAM" id="SSF52200">
    <property type="entry name" value="Toll/Interleukin receptor TIR domain"/>
    <property type="match status" value="1"/>
</dbReference>